<evidence type="ECO:0000313" key="4">
    <source>
        <dbReference type="Proteomes" id="UP001610335"/>
    </source>
</evidence>
<feature type="domain" description="BTB" evidence="2">
    <location>
        <begin position="18"/>
        <end position="82"/>
    </location>
</feature>
<feature type="compositionally biased region" description="Basic and acidic residues" evidence="1">
    <location>
        <begin position="92"/>
        <end position="110"/>
    </location>
</feature>
<dbReference type="Gene3D" id="3.30.710.10">
    <property type="entry name" value="Potassium Channel Kv1.1, Chain A"/>
    <property type="match status" value="1"/>
</dbReference>
<name>A0ABR4IDA2_9EURO</name>
<sequence>MAKEQTMSYIKNSFLNSKTVSLKAAESGQSFNIHRDLLAAKSKTIISAFERGFVEGTKGIYTFQDTSDETLARFIEWAYTGDYPAIINPTSDHGRKTLKSEPDQPNHETDVTSENHPLLSHIHLYIFCSVYLIPDLQNLAFDRIRANFTELGKPDSPNTQLDVIAALRISFCKVLAPDPLLDWLAKYTAYTVDKLRVQSDFHDLLQESSSLTLRMVSLLNPARSAPWDNKPPKHDYQGPKTIGISDW</sequence>
<dbReference type="InterPro" id="IPR000210">
    <property type="entry name" value="BTB/POZ_dom"/>
</dbReference>
<accession>A0ABR4IDA2</accession>
<feature type="region of interest" description="Disordered" evidence="1">
    <location>
        <begin position="90"/>
        <end position="113"/>
    </location>
</feature>
<dbReference type="CDD" id="cd18186">
    <property type="entry name" value="BTB_POZ_ZBTB_KLHL-like"/>
    <property type="match status" value="1"/>
</dbReference>
<comment type="caution">
    <text evidence="3">The sequence shown here is derived from an EMBL/GenBank/DDBJ whole genome shotgun (WGS) entry which is preliminary data.</text>
</comment>
<dbReference type="PROSITE" id="PS50097">
    <property type="entry name" value="BTB"/>
    <property type="match status" value="1"/>
</dbReference>
<evidence type="ECO:0000313" key="3">
    <source>
        <dbReference type="EMBL" id="KAL2825735.1"/>
    </source>
</evidence>
<gene>
    <name evidence="3" type="ORF">BDW59DRAFT_179746</name>
</gene>
<proteinExistence type="predicted"/>
<dbReference type="EMBL" id="JBFXLS010000034">
    <property type="protein sequence ID" value="KAL2825735.1"/>
    <property type="molecule type" value="Genomic_DNA"/>
</dbReference>
<dbReference type="PANTHER" id="PTHR47843:SF2">
    <property type="entry name" value="BTB DOMAIN-CONTAINING PROTEIN"/>
    <property type="match status" value="1"/>
</dbReference>
<dbReference type="PANTHER" id="PTHR47843">
    <property type="entry name" value="BTB DOMAIN-CONTAINING PROTEIN-RELATED"/>
    <property type="match status" value="1"/>
</dbReference>
<dbReference type="SUPFAM" id="SSF54695">
    <property type="entry name" value="POZ domain"/>
    <property type="match status" value="1"/>
</dbReference>
<evidence type="ECO:0000256" key="1">
    <source>
        <dbReference type="SAM" id="MobiDB-lite"/>
    </source>
</evidence>
<dbReference type="InterPro" id="IPR011333">
    <property type="entry name" value="SKP1/BTB/POZ_sf"/>
</dbReference>
<evidence type="ECO:0000259" key="2">
    <source>
        <dbReference type="PROSITE" id="PS50097"/>
    </source>
</evidence>
<keyword evidence="4" id="KW-1185">Reference proteome</keyword>
<dbReference type="Proteomes" id="UP001610335">
    <property type="component" value="Unassembled WGS sequence"/>
</dbReference>
<protein>
    <recommendedName>
        <fullName evidence="2">BTB domain-containing protein</fullName>
    </recommendedName>
</protein>
<organism evidence="3 4">
    <name type="scientific">Aspergillus cavernicola</name>
    <dbReference type="NCBI Taxonomy" id="176166"/>
    <lineage>
        <taxon>Eukaryota</taxon>
        <taxon>Fungi</taxon>
        <taxon>Dikarya</taxon>
        <taxon>Ascomycota</taxon>
        <taxon>Pezizomycotina</taxon>
        <taxon>Eurotiomycetes</taxon>
        <taxon>Eurotiomycetidae</taxon>
        <taxon>Eurotiales</taxon>
        <taxon>Aspergillaceae</taxon>
        <taxon>Aspergillus</taxon>
        <taxon>Aspergillus subgen. Nidulantes</taxon>
    </lineage>
</organism>
<reference evidence="3 4" key="1">
    <citation type="submission" date="2024-07" db="EMBL/GenBank/DDBJ databases">
        <title>Section-level genome sequencing and comparative genomics of Aspergillus sections Usti and Cavernicolus.</title>
        <authorList>
            <consortium name="Lawrence Berkeley National Laboratory"/>
            <person name="Nybo J.L."/>
            <person name="Vesth T.C."/>
            <person name="Theobald S."/>
            <person name="Frisvad J.C."/>
            <person name="Larsen T.O."/>
            <person name="Kjaerboelling I."/>
            <person name="Rothschild-Mancinelli K."/>
            <person name="Lyhne E.K."/>
            <person name="Kogle M.E."/>
            <person name="Barry K."/>
            <person name="Clum A."/>
            <person name="Na H."/>
            <person name="Ledsgaard L."/>
            <person name="Lin J."/>
            <person name="Lipzen A."/>
            <person name="Kuo A."/>
            <person name="Riley R."/>
            <person name="Mondo S."/>
            <person name="LaButti K."/>
            <person name="Haridas S."/>
            <person name="Pangalinan J."/>
            <person name="Salamov A.A."/>
            <person name="Simmons B.A."/>
            <person name="Magnuson J.K."/>
            <person name="Chen J."/>
            <person name="Drula E."/>
            <person name="Henrissat B."/>
            <person name="Wiebenga A."/>
            <person name="Lubbers R.J."/>
            <person name="Gomes A.C."/>
            <person name="Makela M.R."/>
            <person name="Stajich J."/>
            <person name="Grigoriev I.V."/>
            <person name="Mortensen U.H."/>
            <person name="De vries R.P."/>
            <person name="Baker S.E."/>
            <person name="Andersen M.R."/>
        </authorList>
    </citation>
    <scope>NUCLEOTIDE SEQUENCE [LARGE SCALE GENOMIC DNA]</scope>
    <source>
        <strain evidence="3 4">CBS 600.67</strain>
    </source>
</reference>
<feature type="region of interest" description="Disordered" evidence="1">
    <location>
        <begin position="224"/>
        <end position="247"/>
    </location>
</feature>